<evidence type="ECO:0000313" key="5">
    <source>
        <dbReference type="Proteomes" id="UP000036305"/>
    </source>
</evidence>
<dbReference type="Proteomes" id="UP000036305">
    <property type="component" value="Unassembled WGS sequence"/>
</dbReference>
<dbReference type="EMBL" id="JCNZ01000020">
    <property type="protein sequence ID" value="EWF80039.1"/>
    <property type="molecule type" value="Genomic_DNA"/>
</dbReference>
<proteinExistence type="predicted"/>
<evidence type="ECO:0000256" key="1">
    <source>
        <dbReference type="SAM" id="SignalP"/>
    </source>
</evidence>
<dbReference type="AlphaFoldDB" id="A0A0J2JXP0"/>
<accession>A0A0J2JXP0</accession>
<dbReference type="Proteomes" id="UP000020202">
    <property type="component" value="Unassembled WGS sequence"/>
</dbReference>
<reference evidence="3 5" key="2">
    <citation type="submission" date="2015-06" db="EMBL/GenBank/DDBJ databases">
        <title>The Genome Sequence of None.</title>
        <authorList>
            <consortium name="The Broad Institute Genomics Platform"/>
            <consortium name="The Broad Institute Genome Sequencing Center for Infectious Disease"/>
            <person name="Earl A.M."/>
            <person name="Onderdonk A.B."/>
            <person name="Kirby J."/>
            <person name="Ferraro M.J."/>
            <person name="Huang S."/>
            <person name="Spencer M."/>
            <person name="Fodor A."/>
            <person name="Hooper D."/>
            <person name="Dekker J."/>
            <person name="O'Brien T."/>
            <person name="Quan V."/>
            <person name="Gombosev A."/>
            <person name="Delaney M."/>
            <person name="DuBois A."/>
            <person name="Ernst C."/>
            <person name="Kim D.S."/>
            <person name="Rossman W."/>
            <person name="Gohs F."/>
            <person name="Petruso H."/>
            <person name="Nozar T."/>
            <person name="Mougeot F."/>
            <person name="Manson-McGuire A."/>
            <person name="Young S."/>
            <person name="Abouelleil A."/>
            <person name="Cao P."/>
            <person name="Chapman S.B."/>
            <person name="Griggs A."/>
            <person name="Priest M."/>
            <person name="Shea T."/>
            <person name="Wortman I."/>
            <person name="Wortman J.R."/>
            <person name="Nusbaum C."/>
            <person name="Birren B."/>
        </authorList>
    </citation>
    <scope>NUCLEOTIDE SEQUENCE [LARGE SCALE GENOMIC DNA]</scope>
    <source>
        <strain evidence="3 5">MGH87</strain>
    </source>
</reference>
<sequence length="651" mass="70544">MKSLPLILMLHMFVLGTFIWFTVPACADSTSDYKAGADYAKQIQGSGTDALKNFNGADTLPGYTSKPAQTKYYGGVSASGDSNLKSDSAAEWASSDVGNSITESFTNRPPDSISADAPFIQAAKETESRADSIVGNTGQACTAQVVNRSEFTNHTCERDLQVENFCTREATLKDNATTQKVSRTYQQAVPMNFTRNSTRWSGTLTIPSTGRLLSVSVDGEPLPVPWIYECDNEGKVRDSCKLAVSENISLFDKTFPVDVMTWPNTMSICSGGQNTHCSYHYYDGTGKIHQSFSMDRNVVAGQTFAVTKTSKTQPSVNVKSIQVTVILVMEETETVFAPEVVWVESCPFSKDEGTKTGEECISPGGTKTLNLGGKAYSFTEACWKYKDTWLTQPADNGSCENLMSNAACTLSSRQCAFSAEDGTCLHEYATYSCETRTSGKQMICGGDVFCLDGECDKAVSGTNNGFGQAVSELAALAAAGEDVAKLNGVDVKAFTGKAKYCKKFAAGFSNCCKDSGWGQDVGLARCRSEEKALAKAKTNKLTVSVGEFCSKKVLGICLEKKRSYCQFDSKLAQIVQEQGRNGQLHISFGGASSPNCRGITMAELQGINFNRLDFANFMEDLIHNQKIPDNSELTDKTKQRIKELLTQSSAK</sequence>
<dbReference type="Pfam" id="PF06986">
    <property type="entry name" value="F_T4SS_TraN"/>
    <property type="match status" value="1"/>
</dbReference>
<evidence type="ECO:0000313" key="2">
    <source>
        <dbReference type="EMBL" id="EWF80039.1"/>
    </source>
</evidence>
<feature type="chain" id="PRO_5044543563" evidence="1">
    <location>
        <begin position="28"/>
        <end position="651"/>
    </location>
</feature>
<dbReference type="NCBIfam" id="TIGR02750">
    <property type="entry name" value="TraN_Ftype"/>
    <property type="match status" value="1"/>
</dbReference>
<dbReference type="RefSeq" id="WP_032744076.1">
    <property type="nucleotide sequence ID" value="NZ_CP151769.1"/>
</dbReference>
<reference evidence="2 4" key="1">
    <citation type="submission" date="2014-01" db="EMBL/GenBank/DDBJ databases">
        <title>The Genome Sequence of Klebsiella oxytoca MGH 27.</title>
        <authorList>
            <consortium name="The Broad Institute Genomics Platform"/>
            <consortium name="The Broad Institute Genome Sequencing Center for Infectious Disease"/>
            <person name="Murphy C."/>
            <person name="Cosimi L."/>
            <person name="Cerqueira G."/>
            <person name="Feldgarden M."/>
            <person name="Earl A."/>
            <person name="Hung D."/>
            <person name="Onderdonk A.B."/>
            <person name="Ferraro M.J."/>
            <person name="Hooper D."/>
            <person name="Dekker J."/>
            <person name="O'Brien T."/>
            <person name="Huang S."/>
            <person name="Quan V."/>
            <person name="Ernst C."/>
            <person name="Delaney M."/>
            <person name="DuBois A."/>
            <person name="Kim D.S."/>
            <person name="Young S.K."/>
            <person name="Zeng Q."/>
            <person name="Gargeya S."/>
            <person name="Fitzgerald M."/>
            <person name="Abouelleil A."/>
            <person name="Alvarado L."/>
            <person name="Berlin A.M."/>
            <person name="Chapman S.B."/>
            <person name="Gainer-Dewar J."/>
            <person name="Goldberg J."/>
            <person name="Gnerre S."/>
            <person name="Griggs A."/>
            <person name="Gujja S."/>
            <person name="Hansen M."/>
            <person name="Howarth C."/>
            <person name="Imamovic A."/>
            <person name="Ireland A."/>
            <person name="Larimer J."/>
            <person name="McCowan C."/>
            <person name="Murphy C."/>
            <person name="Pearson M."/>
            <person name="Poon T.W."/>
            <person name="Priest M."/>
            <person name="Roberts A."/>
            <person name="Saif S."/>
            <person name="Shea T."/>
            <person name="Sykes S."/>
            <person name="Wortman J."/>
            <person name="Nusbaum C."/>
            <person name="Birren B."/>
        </authorList>
    </citation>
    <scope>NUCLEOTIDE SEQUENCE [LARGE SCALE GENOMIC DNA]</scope>
    <source>
        <strain evidence="2 4">MGH 27</strain>
    </source>
</reference>
<feature type="signal peptide" evidence="1">
    <location>
        <begin position="1"/>
        <end position="27"/>
    </location>
</feature>
<dbReference type="EMBL" id="LEUS01000031">
    <property type="protein sequence ID" value="KLY25293.1"/>
    <property type="molecule type" value="Genomic_DNA"/>
</dbReference>
<name>A0A0J2JXP0_9ENTR</name>
<keyword evidence="1" id="KW-0732">Signal</keyword>
<dbReference type="InterPro" id="IPR014121">
    <property type="entry name" value="TraN_Ftype"/>
</dbReference>
<protein>
    <submittedName>
        <fullName evidence="2">Type-F conjugative transfer system mating-pair stabilization protein TraN</fullName>
    </submittedName>
</protein>
<evidence type="ECO:0000313" key="4">
    <source>
        <dbReference type="Proteomes" id="UP000020202"/>
    </source>
</evidence>
<comment type="caution">
    <text evidence="2">The sequence shown here is derived from an EMBL/GenBank/DDBJ whole genome shotgun (WGS) entry which is preliminary data.</text>
</comment>
<keyword evidence="5" id="KW-1185">Reference proteome</keyword>
<organism evidence="2 4">
    <name type="scientific">Klebsiella michiganensis</name>
    <dbReference type="NCBI Taxonomy" id="1134687"/>
    <lineage>
        <taxon>Bacteria</taxon>
        <taxon>Pseudomonadati</taxon>
        <taxon>Pseudomonadota</taxon>
        <taxon>Gammaproteobacteria</taxon>
        <taxon>Enterobacterales</taxon>
        <taxon>Enterobacteriaceae</taxon>
        <taxon>Klebsiella/Raoultella group</taxon>
        <taxon>Klebsiella</taxon>
    </lineage>
</organism>
<evidence type="ECO:0000313" key="3">
    <source>
        <dbReference type="EMBL" id="KLY25293.1"/>
    </source>
</evidence>
<gene>
    <name evidence="2" type="ORF">L373_05807</name>
    <name evidence="3" type="ORF">SK91_05884</name>
</gene>